<feature type="compositionally biased region" description="Basic and acidic residues" evidence="1">
    <location>
        <begin position="122"/>
        <end position="133"/>
    </location>
</feature>
<keyword evidence="3" id="KW-1185">Reference proteome</keyword>
<evidence type="ECO:0000256" key="1">
    <source>
        <dbReference type="SAM" id="MobiDB-lite"/>
    </source>
</evidence>
<feature type="compositionally biased region" description="Polar residues" evidence="1">
    <location>
        <begin position="88"/>
        <end position="105"/>
    </location>
</feature>
<feature type="region of interest" description="Disordered" evidence="1">
    <location>
        <begin position="280"/>
        <end position="313"/>
    </location>
</feature>
<reference evidence="2 3" key="1">
    <citation type="submission" date="2024-10" db="EMBL/GenBank/DDBJ databases">
        <title>Updated reference genomes for cyclostephanoid diatoms.</title>
        <authorList>
            <person name="Roberts W.R."/>
            <person name="Alverson A.J."/>
        </authorList>
    </citation>
    <scope>NUCLEOTIDE SEQUENCE [LARGE SCALE GENOMIC DNA]</scope>
    <source>
        <strain evidence="2 3">AJA010-31</strain>
    </source>
</reference>
<evidence type="ECO:0000313" key="2">
    <source>
        <dbReference type="EMBL" id="KAL3798871.1"/>
    </source>
</evidence>
<feature type="compositionally biased region" description="Polar residues" evidence="1">
    <location>
        <begin position="414"/>
        <end position="423"/>
    </location>
</feature>
<dbReference type="Proteomes" id="UP001530400">
    <property type="component" value="Unassembled WGS sequence"/>
</dbReference>
<feature type="region of interest" description="Disordered" evidence="1">
    <location>
        <begin position="411"/>
        <end position="450"/>
    </location>
</feature>
<accession>A0ABD3QGG1</accession>
<evidence type="ECO:0000313" key="3">
    <source>
        <dbReference type="Proteomes" id="UP001530400"/>
    </source>
</evidence>
<sequence>MPSPAQENVVMKPAENDIMTEVGEPSQPDDMPPGRQPGHQQFAHDKSANLPGSSSSNGGLAAVDPPKPLPQDRPTDDTDEIMSFGDASGTSFVSIPTQIQSNSLQASYDRRYSGASSASSHSLERADSTDSARRPPPRPLDVSRSVRNGAPTSPMPLYSQQLFGKQQLCCPSPGDSTSELELEAVTCTPNIEQSLSSMKRKRPHPNVEAIEPSAADPEIVAATQDVLALLQMYGPLSYIQLKVNIETQFEEDDSASVKKLQKVLDILVELGIIHIVEDIDPGTQDSKPAASAQDDEEPESDTTKNNNPVYSFGSGARRLDAVLPSHTLDEINEAGNEISQTQQRIELLQSFLRLGKAPVTAGVDNRPAGIGSNPAPYTQEFARKALSQMIDRHPDLVHDPTYAAALRLFKVHDATNNNKTPGTEGSKRKKKGPVDSSAAIAESRTGDGSP</sequence>
<feature type="region of interest" description="Disordered" evidence="1">
    <location>
        <begin position="1"/>
        <end position="157"/>
    </location>
</feature>
<feature type="compositionally biased region" description="Low complexity" evidence="1">
    <location>
        <begin position="48"/>
        <end position="62"/>
    </location>
</feature>
<protein>
    <submittedName>
        <fullName evidence="2">Uncharacterized protein</fullName>
    </submittedName>
</protein>
<organism evidence="2 3">
    <name type="scientific">Cyclotella atomus</name>
    <dbReference type="NCBI Taxonomy" id="382360"/>
    <lineage>
        <taxon>Eukaryota</taxon>
        <taxon>Sar</taxon>
        <taxon>Stramenopiles</taxon>
        <taxon>Ochrophyta</taxon>
        <taxon>Bacillariophyta</taxon>
        <taxon>Coscinodiscophyceae</taxon>
        <taxon>Thalassiosirophycidae</taxon>
        <taxon>Stephanodiscales</taxon>
        <taxon>Stephanodiscaceae</taxon>
        <taxon>Cyclotella</taxon>
    </lineage>
</organism>
<proteinExistence type="predicted"/>
<gene>
    <name evidence="2" type="ORF">ACHAWO_003028</name>
</gene>
<comment type="caution">
    <text evidence="2">The sequence shown here is derived from an EMBL/GenBank/DDBJ whole genome shotgun (WGS) entry which is preliminary data.</text>
</comment>
<name>A0ABD3QGG1_9STRA</name>
<dbReference type="EMBL" id="JALLPJ020000203">
    <property type="protein sequence ID" value="KAL3798871.1"/>
    <property type="molecule type" value="Genomic_DNA"/>
</dbReference>
<dbReference type="AlphaFoldDB" id="A0ABD3QGG1"/>